<gene>
    <name evidence="1" type="ORF">RHMOL_Rhmol07G0001600</name>
</gene>
<evidence type="ECO:0000313" key="1">
    <source>
        <dbReference type="EMBL" id="KAI8544905.1"/>
    </source>
</evidence>
<evidence type="ECO:0000313" key="2">
    <source>
        <dbReference type="Proteomes" id="UP001062846"/>
    </source>
</evidence>
<accession>A0ACC0MVG1</accession>
<name>A0ACC0MVG1_RHOML</name>
<comment type="caution">
    <text evidence="1">The sequence shown here is derived from an EMBL/GenBank/DDBJ whole genome shotgun (WGS) entry which is preliminary data.</text>
</comment>
<dbReference type="Proteomes" id="UP001062846">
    <property type="component" value="Chromosome 7"/>
</dbReference>
<reference evidence="1" key="1">
    <citation type="submission" date="2022-02" db="EMBL/GenBank/DDBJ databases">
        <title>Plant Genome Project.</title>
        <authorList>
            <person name="Zhang R.-G."/>
        </authorList>
    </citation>
    <scope>NUCLEOTIDE SEQUENCE</scope>
    <source>
        <strain evidence="1">AT1</strain>
    </source>
</reference>
<protein>
    <submittedName>
        <fullName evidence="1">Uncharacterized protein</fullName>
    </submittedName>
</protein>
<organism evidence="1 2">
    <name type="scientific">Rhododendron molle</name>
    <name type="common">Chinese azalea</name>
    <name type="synonym">Azalea mollis</name>
    <dbReference type="NCBI Taxonomy" id="49168"/>
    <lineage>
        <taxon>Eukaryota</taxon>
        <taxon>Viridiplantae</taxon>
        <taxon>Streptophyta</taxon>
        <taxon>Embryophyta</taxon>
        <taxon>Tracheophyta</taxon>
        <taxon>Spermatophyta</taxon>
        <taxon>Magnoliopsida</taxon>
        <taxon>eudicotyledons</taxon>
        <taxon>Gunneridae</taxon>
        <taxon>Pentapetalae</taxon>
        <taxon>asterids</taxon>
        <taxon>Ericales</taxon>
        <taxon>Ericaceae</taxon>
        <taxon>Ericoideae</taxon>
        <taxon>Rhodoreae</taxon>
        <taxon>Rhododendron</taxon>
    </lineage>
</organism>
<proteinExistence type="predicted"/>
<sequence length="91" mass="10356">MAVNCIQDQNLPSSRPLSALIFDCRYLMTLLPAVKLKHDLREANICADILAKNALNLPLGFIYFSVIPSDLCFQFQQDFVGIKYPRLIRIV</sequence>
<dbReference type="EMBL" id="CM046394">
    <property type="protein sequence ID" value="KAI8544905.1"/>
    <property type="molecule type" value="Genomic_DNA"/>
</dbReference>
<keyword evidence="2" id="KW-1185">Reference proteome</keyword>